<dbReference type="EC" id="2.3.2.15" evidence="1"/>
<name>A0A485KPG3_9STRA</name>
<dbReference type="GO" id="GO:0046872">
    <property type="term" value="F:metal ion binding"/>
    <property type="evidence" value="ECO:0007669"/>
    <property type="project" value="InterPro"/>
</dbReference>
<evidence type="ECO:0000313" key="7">
    <source>
        <dbReference type="Proteomes" id="UP000332933"/>
    </source>
</evidence>
<gene>
    <name evidence="6" type="primary">Aste57867_10070</name>
    <name evidence="5" type="ORF">As57867_010031</name>
    <name evidence="6" type="ORF">ASTE57867_10070</name>
</gene>
<evidence type="ECO:0000313" key="6">
    <source>
        <dbReference type="EMBL" id="VFT86946.1"/>
    </source>
</evidence>
<evidence type="ECO:0000313" key="5">
    <source>
        <dbReference type="EMBL" id="KAF0699354.1"/>
    </source>
</evidence>
<reference evidence="6" key="1">
    <citation type="submission" date="2019-03" db="EMBL/GenBank/DDBJ databases">
        <authorList>
            <person name="Gaulin E."/>
            <person name="Dumas B."/>
        </authorList>
    </citation>
    <scope>NUCLEOTIDE SEQUENCE [LARGE SCALE GENOMIC DNA]</scope>
    <source>
        <strain evidence="6">CBS 568.67</strain>
    </source>
</reference>
<proteinExistence type="predicted"/>
<feature type="transmembrane region" description="Helical" evidence="3">
    <location>
        <begin position="21"/>
        <end position="54"/>
    </location>
</feature>
<evidence type="ECO:0000256" key="3">
    <source>
        <dbReference type="SAM" id="Phobius"/>
    </source>
</evidence>
<dbReference type="Gene3D" id="3.90.70.30">
    <property type="entry name" value="Phytochelatin synthase, N-terminal domain"/>
    <property type="match status" value="1"/>
</dbReference>
<accession>A0A485KPG3</accession>
<dbReference type="InterPro" id="IPR038765">
    <property type="entry name" value="Papain-like_cys_pep_sf"/>
</dbReference>
<dbReference type="SUPFAM" id="SSF54001">
    <property type="entry name" value="Cysteine proteinases"/>
    <property type="match status" value="1"/>
</dbReference>
<keyword evidence="3" id="KW-1133">Transmembrane helix</keyword>
<keyword evidence="3" id="KW-0812">Transmembrane</keyword>
<keyword evidence="3" id="KW-0472">Membrane</keyword>
<reference evidence="5" key="2">
    <citation type="submission" date="2019-06" db="EMBL/GenBank/DDBJ databases">
        <title>Genomics analysis of Aphanomyces spp. identifies a new class of oomycete effector associated with host adaptation.</title>
        <authorList>
            <person name="Gaulin E."/>
        </authorList>
    </citation>
    <scope>NUCLEOTIDE SEQUENCE</scope>
    <source>
        <strain evidence="5">CBS 578.67</strain>
    </source>
</reference>
<dbReference type="GO" id="GO:0016756">
    <property type="term" value="F:glutathione gamma-glutamylcysteinyltransferase activity"/>
    <property type="evidence" value="ECO:0007669"/>
    <property type="project" value="UniProtKB-EC"/>
</dbReference>
<feature type="domain" description="Peptidase C83" evidence="4">
    <location>
        <begin position="15"/>
        <end position="268"/>
    </location>
</feature>
<dbReference type="GO" id="GO:0010038">
    <property type="term" value="P:response to metal ion"/>
    <property type="evidence" value="ECO:0007669"/>
    <property type="project" value="InterPro"/>
</dbReference>
<dbReference type="Pfam" id="PF05023">
    <property type="entry name" value="Phytochelatin"/>
    <property type="match status" value="1"/>
</dbReference>
<evidence type="ECO:0000256" key="2">
    <source>
        <dbReference type="ARBA" id="ARBA00022539"/>
    </source>
</evidence>
<sequence>MPSLAYTEPKHHGGASSSKVLFCLLFVPSILAGLVFFLLSIVLGYPFLLVLYLFKREVLTSALTPASQESIRRNPAFRDAALLARVWQSPVGQLYLHGPLEYQLREGYCAPTTLRNVLHSIPSLPAETVPAARSGPSTAVQYKTKIDAIGATSSTVVYGSDGFSAFVEAIKLANDPQYRVAVNFLHAALFGMGGPKWFAPVLLGAVMGGHFSNVIGYLEDVDMVLVFDVNQDFGPYLVDTHRLFQAVRASDIQSGKSRALVVSQLTGPATQV</sequence>
<evidence type="ECO:0000259" key="4">
    <source>
        <dbReference type="PROSITE" id="PS51443"/>
    </source>
</evidence>
<dbReference type="OrthoDB" id="46281at2759"/>
<dbReference type="EMBL" id="VJMH01005183">
    <property type="protein sequence ID" value="KAF0699354.1"/>
    <property type="molecule type" value="Genomic_DNA"/>
</dbReference>
<protein>
    <recommendedName>
        <fullName evidence="1">glutathione gamma-glutamylcysteinyltransferase</fullName>
        <ecNumber evidence="1">2.3.2.15</ecNumber>
    </recommendedName>
</protein>
<keyword evidence="7" id="KW-1185">Reference proteome</keyword>
<dbReference type="EMBL" id="CAADRA010005204">
    <property type="protein sequence ID" value="VFT86946.1"/>
    <property type="molecule type" value="Genomic_DNA"/>
</dbReference>
<dbReference type="InterPro" id="IPR007719">
    <property type="entry name" value="PCS_N"/>
</dbReference>
<dbReference type="AlphaFoldDB" id="A0A485KPG3"/>
<organism evidence="6 7">
    <name type="scientific">Aphanomyces stellatus</name>
    <dbReference type="NCBI Taxonomy" id="120398"/>
    <lineage>
        <taxon>Eukaryota</taxon>
        <taxon>Sar</taxon>
        <taxon>Stramenopiles</taxon>
        <taxon>Oomycota</taxon>
        <taxon>Saprolegniomycetes</taxon>
        <taxon>Saprolegniales</taxon>
        <taxon>Verrucalvaceae</taxon>
        <taxon>Aphanomyces</taxon>
    </lineage>
</organism>
<keyword evidence="2" id="KW-0104">Cadmium</keyword>
<evidence type="ECO:0000256" key="1">
    <source>
        <dbReference type="ARBA" id="ARBA00012468"/>
    </source>
</evidence>
<dbReference type="PROSITE" id="PS51443">
    <property type="entry name" value="PCS"/>
    <property type="match status" value="1"/>
</dbReference>
<dbReference type="GO" id="GO:0046938">
    <property type="term" value="P:phytochelatin biosynthetic process"/>
    <property type="evidence" value="ECO:0007669"/>
    <property type="project" value="InterPro"/>
</dbReference>
<dbReference type="Proteomes" id="UP000332933">
    <property type="component" value="Unassembled WGS sequence"/>
</dbReference>
<dbReference type="InterPro" id="IPR038156">
    <property type="entry name" value="PCS_N_sf"/>
</dbReference>